<protein>
    <submittedName>
        <fullName evidence="1">Uncharacterized protein</fullName>
    </submittedName>
</protein>
<comment type="caution">
    <text evidence="1">The sequence shown here is derived from an EMBL/GenBank/DDBJ whole genome shotgun (WGS) entry which is preliminary data.</text>
</comment>
<accession>A0A232EFD1</accession>
<proteinExistence type="predicted"/>
<reference evidence="1 2" key="1">
    <citation type="journal article" date="2017" name="Curr. Biol.">
        <title>The Evolution of Venom by Co-option of Single-Copy Genes.</title>
        <authorList>
            <person name="Martinson E.O."/>
            <person name="Mrinalini"/>
            <person name="Kelkar Y.D."/>
            <person name="Chang C.H."/>
            <person name="Werren J.H."/>
        </authorList>
    </citation>
    <scope>NUCLEOTIDE SEQUENCE [LARGE SCALE GENOMIC DNA]</scope>
    <source>
        <strain evidence="1 2">Alberta</strain>
        <tissue evidence="1">Whole body</tissue>
    </source>
</reference>
<dbReference type="EMBL" id="NNAY01005048">
    <property type="protein sequence ID" value="OXU17066.1"/>
    <property type="molecule type" value="Genomic_DNA"/>
</dbReference>
<name>A0A232EFD1_9HYME</name>
<keyword evidence="2" id="KW-1185">Reference proteome</keyword>
<evidence type="ECO:0000313" key="2">
    <source>
        <dbReference type="Proteomes" id="UP000215335"/>
    </source>
</evidence>
<evidence type="ECO:0000313" key="1">
    <source>
        <dbReference type="EMBL" id="OXU17066.1"/>
    </source>
</evidence>
<gene>
    <name evidence="1" type="ORF">TSAR_009000</name>
</gene>
<sequence length="143" mass="16273">MKFGIRTMKVSKKQSTWISAIKLHSAGVLISTQENMFAIRHLRTRKPAESLSHEAEKVCYFLQKKTCTRKPAESLSHEYRKRRNRLLERAHNECLKKSLLAESSRVPSINSIVEDDVFSASDDVVGLLSDNDSSQHPNVYPST</sequence>
<dbReference type="AlphaFoldDB" id="A0A232EFD1"/>
<dbReference type="Proteomes" id="UP000215335">
    <property type="component" value="Unassembled WGS sequence"/>
</dbReference>
<organism evidence="1 2">
    <name type="scientific">Trichomalopsis sarcophagae</name>
    <dbReference type="NCBI Taxonomy" id="543379"/>
    <lineage>
        <taxon>Eukaryota</taxon>
        <taxon>Metazoa</taxon>
        <taxon>Ecdysozoa</taxon>
        <taxon>Arthropoda</taxon>
        <taxon>Hexapoda</taxon>
        <taxon>Insecta</taxon>
        <taxon>Pterygota</taxon>
        <taxon>Neoptera</taxon>
        <taxon>Endopterygota</taxon>
        <taxon>Hymenoptera</taxon>
        <taxon>Apocrita</taxon>
        <taxon>Proctotrupomorpha</taxon>
        <taxon>Chalcidoidea</taxon>
        <taxon>Pteromalidae</taxon>
        <taxon>Pteromalinae</taxon>
        <taxon>Trichomalopsis</taxon>
    </lineage>
</organism>